<reference evidence="1" key="1">
    <citation type="submission" date="2020-12" db="EMBL/GenBank/DDBJ databases">
        <authorList>
            <person name="Huq M.A."/>
        </authorList>
    </citation>
    <scope>NUCLEOTIDE SEQUENCE</scope>
    <source>
        <strain evidence="1">MAHUQ-46</strain>
    </source>
</reference>
<comment type="caution">
    <text evidence="1">The sequence shown here is derived from an EMBL/GenBank/DDBJ whole genome shotgun (WGS) entry which is preliminary data.</text>
</comment>
<dbReference type="AlphaFoldDB" id="A0A934J3X3"/>
<sequence>MNQKQIHRFLQQYLEATNCHIIEKSPAHFTVKLSPEADRVLTNRPYYWSFVDRTGAEPETMSFLLVTDKAKYDSLAEGNDEKSGAARLQASPQTAASQIAGQMNNQVNQALARSYGIVPTQVLAMNRIPRDDVHFGSKRLKQLFEAARGQGSYVYLFQEPDTRSRNPFESTPYTPWLGINIKVEFQCDRKREELYSFGISMATGHYVESFQQQLNALKMTPRLPANVHIAPAGISLKKAVQTIESALERKLRAQNYQWAEEAGKRLEEEQEIVRHYYDKLLSYVEEDKRETIQAQYDSRKAEIDWQFRPRVTASVINCGIFHLAGIG</sequence>
<dbReference type="Proteomes" id="UP000640274">
    <property type="component" value="Unassembled WGS sequence"/>
</dbReference>
<gene>
    <name evidence="1" type="ORF">JFN88_24035</name>
</gene>
<dbReference type="RefSeq" id="WP_199021881.1">
    <property type="nucleotide sequence ID" value="NZ_JAELUP010000117.1"/>
</dbReference>
<proteinExistence type="predicted"/>
<evidence type="ECO:0000313" key="1">
    <source>
        <dbReference type="EMBL" id="MBJ6364291.1"/>
    </source>
</evidence>
<keyword evidence="2" id="KW-1185">Reference proteome</keyword>
<dbReference type="Pfam" id="PF11079">
    <property type="entry name" value="YqhG"/>
    <property type="match status" value="2"/>
</dbReference>
<evidence type="ECO:0000313" key="2">
    <source>
        <dbReference type="Proteomes" id="UP000640274"/>
    </source>
</evidence>
<protein>
    <submittedName>
        <fullName evidence="1">Uncharacterized protein</fullName>
    </submittedName>
</protein>
<accession>A0A934J3X3</accession>
<name>A0A934J3X3_9BACL</name>
<dbReference type="EMBL" id="JAELUP010000117">
    <property type="protein sequence ID" value="MBJ6364291.1"/>
    <property type="molecule type" value="Genomic_DNA"/>
</dbReference>
<dbReference type="InterPro" id="IPR024562">
    <property type="entry name" value="YqhG"/>
</dbReference>
<organism evidence="1 2">
    <name type="scientific">Paenibacillus roseus</name>
    <dbReference type="NCBI Taxonomy" id="2798579"/>
    <lineage>
        <taxon>Bacteria</taxon>
        <taxon>Bacillati</taxon>
        <taxon>Bacillota</taxon>
        <taxon>Bacilli</taxon>
        <taxon>Bacillales</taxon>
        <taxon>Paenibacillaceae</taxon>
        <taxon>Paenibacillus</taxon>
    </lineage>
</organism>